<feature type="domain" description="Glycosyl transferase family 1" evidence="1">
    <location>
        <begin position="194"/>
        <end position="355"/>
    </location>
</feature>
<dbReference type="Gene3D" id="3.40.50.2000">
    <property type="entry name" value="Glycogen Phosphorylase B"/>
    <property type="match status" value="2"/>
</dbReference>
<dbReference type="SUPFAM" id="SSF53756">
    <property type="entry name" value="UDP-Glycosyltransferase/glycogen phosphorylase"/>
    <property type="match status" value="1"/>
</dbReference>
<dbReference type="Proteomes" id="UP001197609">
    <property type="component" value="Unassembled WGS sequence"/>
</dbReference>
<evidence type="ECO:0000313" key="3">
    <source>
        <dbReference type="EMBL" id="MBZ0161010.1"/>
    </source>
</evidence>
<organism evidence="3 4">
    <name type="scientific">Candidatus Methylomirabilis tolerans</name>
    <dbReference type="NCBI Taxonomy" id="3123416"/>
    <lineage>
        <taxon>Bacteria</taxon>
        <taxon>Candidatus Methylomirabilota</taxon>
        <taxon>Candidatus Methylomirabilia</taxon>
        <taxon>Candidatus Methylomirabilales</taxon>
        <taxon>Candidatus Methylomirabilaceae</taxon>
        <taxon>Candidatus Methylomirabilis</taxon>
    </lineage>
</organism>
<proteinExistence type="predicted"/>
<feature type="domain" description="Glycosyltransferase subfamily 4-like N-terminal" evidence="2">
    <location>
        <begin position="81"/>
        <end position="183"/>
    </location>
</feature>
<dbReference type="Pfam" id="PF13439">
    <property type="entry name" value="Glyco_transf_4"/>
    <property type="match status" value="1"/>
</dbReference>
<dbReference type="EMBL" id="JAIOIU010000163">
    <property type="protein sequence ID" value="MBZ0161010.1"/>
    <property type="molecule type" value="Genomic_DNA"/>
</dbReference>
<dbReference type="PANTHER" id="PTHR45947">
    <property type="entry name" value="SULFOQUINOVOSYL TRANSFERASE SQD2"/>
    <property type="match status" value="1"/>
</dbReference>
<reference evidence="3 4" key="1">
    <citation type="journal article" date="2021" name="bioRxiv">
        <title>Unraveling nitrogen, sulfur and carbon metabolic pathways and microbial community transcriptional responses to substrate deprivation and toxicity stresses in a bioreactor mimicking anoxic brackish coastal sediment conditions.</title>
        <authorList>
            <person name="Martins P.D."/>
            <person name="Echeveste M.J."/>
            <person name="Arshad A."/>
            <person name="Kurth J."/>
            <person name="Ouboter H."/>
            <person name="Jetten M.S.M."/>
            <person name="Welte C.U."/>
        </authorList>
    </citation>
    <scope>NUCLEOTIDE SEQUENCE [LARGE SCALE GENOMIC DNA]</scope>
    <source>
        <strain evidence="3">MAG_38</strain>
    </source>
</reference>
<name>A0AAJ1EKE7_9BACT</name>
<protein>
    <submittedName>
        <fullName evidence="3">Glycosyltransferase</fullName>
        <ecNumber evidence="3">2.4.-.-</ecNumber>
    </submittedName>
</protein>
<dbReference type="EC" id="2.4.-.-" evidence="3"/>
<evidence type="ECO:0000259" key="1">
    <source>
        <dbReference type="Pfam" id="PF00534"/>
    </source>
</evidence>
<dbReference type="InterPro" id="IPR050194">
    <property type="entry name" value="Glycosyltransferase_grp1"/>
</dbReference>
<evidence type="ECO:0000313" key="4">
    <source>
        <dbReference type="Proteomes" id="UP001197609"/>
    </source>
</evidence>
<dbReference type="InterPro" id="IPR028098">
    <property type="entry name" value="Glyco_trans_4-like_N"/>
</dbReference>
<keyword evidence="3" id="KW-0328">Glycosyltransferase</keyword>
<sequence length="383" mass="42022">MTVARRRVICIISPRKSAYSETFIQAHLRRLPAEVKLLHGTLMRGGDFPAMTEDDRPLLSLAGRGLTLIWRETFGITVTRFQDAALRRYLRREKVEAVLAEFGYTGASVSEACHAAGVPLIVHFHGNDAFKQKWLARYQTTYRRMFSTAAAVIAVSRDSEQRLADLGAPRDRLFYNPCGADTSIFTGADPGACPPTFLSVGRFVDSKAPHLTLLAFREVVRACPEARLIMVGDGALMEACRQLTRALDMEKAVDFLGVQSHAEVAALTRETRAFVLHSVTTSEDDVEGTPVAVLEAGAAGLPVVSTRHAGIKDVVIHSETGFLVDERDIQGMAGYMVQLARDPGLAARLSQRAREHVCANFSMEKSLATLWRIIEGVLPRDGS</sequence>
<comment type="caution">
    <text evidence="3">The sequence shown here is derived from an EMBL/GenBank/DDBJ whole genome shotgun (WGS) entry which is preliminary data.</text>
</comment>
<dbReference type="InterPro" id="IPR001296">
    <property type="entry name" value="Glyco_trans_1"/>
</dbReference>
<dbReference type="Pfam" id="PF00534">
    <property type="entry name" value="Glycos_transf_1"/>
    <property type="match status" value="1"/>
</dbReference>
<dbReference type="GO" id="GO:0016757">
    <property type="term" value="F:glycosyltransferase activity"/>
    <property type="evidence" value="ECO:0007669"/>
    <property type="project" value="UniProtKB-KW"/>
</dbReference>
<keyword evidence="3" id="KW-0808">Transferase</keyword>
<accession>A0AAJ1EKE7</accession>
<dbReference type="AlphaFoldDB" id="A0AAJ1EKE7"/>
<dbReference type="PANTHER" id="PTHR45947:SF3">
    <property type="entry name" value="SULFOQUINOVOSYL TRANSFERASE SQD2"/>
    <property type="match status" value="1"/>
</dbReference>
<gene>
    <name evidence="3" type="ORF">K8G79_12910</name>
</gene>
<evidence type="ECO:0000259" key="2">
    <source>
        <dbReference type="Pfam" id="PF13439"/>
    </source>
</evidence>